<dbReference type="PANTHER" id="PTHR37947">
    <property type="entry name" value="BLL2462 PROTEIN"/>
    <property type="match status" value="1"/>
</dbReference>
<feature type="transmembrane region" description="Helical" evidence="1">
    <location>
        <begin position="12"/>
        <end position="31"/>
    </location>
</feature>
<dbReference type="EMBL" id="CP006773">
    <property type="protein sequence ID" value="AHD02405.1"/>
    <property type="molecule type" value="Genomic_DNA"/>
</dbReference>
<feature type="transmembrane region" description="Helical" evidence="1">
    <location>
        <begin position="657"/>
        <end position="675"/>
    </location>
</feature>
<dbReference type="Proteomes" id="UP000018780">
    <property type="component" value="Chromosome"/>
</dbReference>
<dbReference type="InterPro" id="IPR029062">
    <property type="entry name" value="Class_I_gatase-like"/>
</dbReference>
<feature type="transmembrane region" description="Helical" evidence="1">
    <location>
        <begin position="38"/>
        <end position="56"/>
    </location>
</feature>
<gene>
    <name evidence="2" type="ORF">METH_18875</name>
</gene>
<evidence type="ECO:0000313" key="2">
    <source>
        <dbReference type="EMBL" id="AHD02405.1"/>
    </source>
</evidence>
<organism evidence="2 3">
    <name type="scientific">Leisingera methylohalidivorans DSM 14336</name>
    <dbReference type="NCBI Taxonomy" id="999552"/>
    <lineage>
        <taxon>Bacteria</taxon>
        <taxon>Pseudomonadati</taxon>
        <taxon>Pseudomonadota</taxon>
        <taxon>Alphaproteobacteria</taxon>
        <taxon>Rhodobacterales</taxon>
        <taxon>Roseobacteraceae</taxon>
        <taxon>Leisingera</taxon>
    </lineage>
</organism>
<sequence length="680" mass="73428">MTQTILFDPLVPWPVIWTAGAITLAALLLGLWKGLSGWALRALAALVLLAALAGPVHQSEDRAPLSDIVIVAEDQTASQQLRGRPEQTARARTQLKAALAARAGTEVRWVTVPDSEGDAGTRLLAAIAQALADEPRARVAGVIALSDGQVHDAGQALNLPAPMHLLLTGRADDWDRRLVVKNAPGFAIIGEPVKLTLRIEDQGAAPAEGGFADLDISVGGDAPQRFTLPVGVDFELPMVLQHGGRNVIRFSLPEEPGELTARNNTALVQINGVRDRLRVLLVSGEPHAGGRTWRNLLKSDSAVDLVHFTILRPPEKQDGVPVEELSLIAFPTRELFLEKIEDFDLIIFDRYKRRGILPAVYLDNVANYAMGGGAVLVAAGPDFASADSIYRSPLSLILPAEPSARVLKEAYRPEVTDLGKQHPVTSGLEGAADWGRWLRQIELRRPEGHVLMSGAGERPLLVLNRVGEGRVALLASDHAWLWSRGYEGGGPQLELLRRLAHWMMKEPELEEEALWAEASGRRMRILRRTLAGQAGPVTVTNPDGSTVELALRQTAPGQWEARYQGPEAGLYRLEEGGETAVAGLGPAAPKEFEETIATGAVLAPVLDPLRGGVLRLEEGMPSLRNVRSGRPAAGRGWIGLTPRAAYETLSVSQGPLLPGWLALLMASFFIVAGWLREGRR</sequence>
<keyword evidence="1" id="KW-0812">Transmembrane</keyword>
<dbReference type="KEGG" id="lmd:METH_18875"/>
<protein>
    <submittedName>
        <fullName evidence="2">Membrane protein</fullName>
    </submittedName>
</protein>
<name>V9VYG3_9RHOB</name>
<keyword evidence="3" id="KW-1185">Reference proteome</keyword>
<dbReference type="OrthoDB" id="9769144at2"/>
<dbReference type="SUPFAM" id="SSF52317">
    <property type="entry name" value="Class I glutamine amidotransferase-like"/>
    <property type="match status" value="1"/>
</dbReference>
<dbReference type="HOGENOM" id="CLU_400015_0_0_5"/>
<dbReference type="AlphaFoldDB" id="V9VYG3"/>
<dbReference type="RefSeq" id="WP_024091906.1">
    <property type="nucleotide sequence ID" value="NC_023135.1"/>
</dbReference>
<proteinExistence type="predicted"/>
<dbReference type="PANTHER" id="PTHR37947:SF1">
    <property type="entry name" value="BLL2462 PROTEIN"/>
    <property type="match status" value="1"/>
</dbReference>
<keyword evidence="1" id="KW-1133">Transmembrane helix</keyword>
<dbReference type="PATRIC" id="fig|999552.6.peg.3740"/>
<keyword evidence="1" id="KW-0472">Membrane</keyword>
<evidence type="ECO:0000256" key="1">
    <source>
        <dbReference type="SAM" id="Phobius"/>
    </source>
</evidence>
<dbReference type="Gene3D" id="3.40.50.880">
    <property type="match status" value="1"/>
</dbReference>
<accession>V9VYG3</accession>
<evidence type="ECO:0000313" key="3">
    <source>
        <dbReference type="Proteomes" id="UP000018780"/>
    </source>
</evidence>
<reference evidence="2 3" key="1">
    <citation type="submission" date="2013-09" db="EMBL/GenBank/DDBJ databases">
        <authorList>
            <consortium name="DOE Joint Genome Institute"/>
            <person name="Klenk H.-P."/>
            <person name="Huntemann M."/>
            <person name="Han J."/>
            <person name="Chen A."/>
            <person name="Kyrpides N."/>
            <person name="Mavromatis K."/>
            <person name="Markowitz V."/>
            <person name="Palaniappan K."/>
            <person name="Ivanova N."/>
            <person name="Schaumberg A."/>
            <person name="Pati A."/>
            <person name="Liolios K."/>
            <person name="Nordberg H.P."/>
            <person name="Cantor M.N."/>
            <person name="Hua S.X."/>
            <person name="Woyke T."/>
        </authorList>
    </citation>
    <scope>NUCLEOTIDE SEQUENCE [LARGE SCALE GENOMIC DNA]</scope>
    <source>
        <strain evidence="2 3">DSM 14336</strain>
    </source>
</reference>
<dbReference type="STRING" id="999552.METH_18875"/>